<dbReference type="KEGG" id="psti:SOO65_12055"/>
<feature type="binding site" evidence="15">
    <location>
        <position position="47"/>
    </location>
    <ligand>
        <name>pyruvate</name>
        <dbReference type="ChEBI" id="CHEBI:15361"/>
    </ligand>
</feature>
<dbReference type="PANTHER" id="PTHR12128:SF66">
    <property type="entry name" value="4-HYDROXY-2-OXOGLUTARATE ALDOLASE, MITOCHONDRIAL"/>
    <property type="match status" value="1"/>
</dbReference>
<dbReference type="SMART" id="SM01130">
    <property type="entry name" value="DHDPS"/>
    <property type="match status" value="1"/>
</dbReference>
<protein>
    <recommendedName>
        <fullName evidence="4 12">4-hydroxy-tetrahydrodipicolinate synthase</fullName>
        <ecNumber evidence="4 12">4.3.3.7</ecNumber>
    </recommendedName>
</protein>
<dbReference type="PROSITE" id="PS00666">
    <property type="entry name" value="DHDPS_2"/>
    <property type="match status" value="1"/>
</dbReference>
<comment type="function">
    <text evidence="1">Catalyzes the condensation of (S)-aspartate-beta-semialdehyde [(S)-ASA] and pyruvate to 4-hydroxy-tetrahydrodipicolinate (HTPA).</text>
</comment>
<comment type="catalytic activity">
    <reaction evidence="11">
        <text>L-aspartate 4-semialdehyde + pyruvate = (2S,4S)-4-hydroxy-2,3,4,5-tetrahydrodipicolinate + H2O + H(+)</text>
        <dbReference type="Rhea" id="RHEA:34171"/>
        <dbReference type="ChEBI" id="CHEBI:15361"/>
        <dbReference type="ChEBI" id="CHEBI:15377"/>
        <dbReference type="ChEBI" id="CHEBI:15378"/>
        <dbReference type="ChEBI" id="CHEBI:67139"/>
        <dbReference type="ChEBI" id="CHEBI:537519"/>
        <dbReference type="EC" id="4.3.3.7"/>
    </reaction>
</comment>
<dbReference type="EMBL" id="CP139487">
    <property type="protein sequence ID" value="WPU63421.1"/>
    <property type="molecule type" value="Genomic_DNA"/>
</dbReference>
<evidence type="ECO:0000256" key="2">
    <source>
        <dbReference type="ARBA" id="ARBA00005120"/>
    </source>
</evidence>
<keyword evidence="5" id="KW-0963">Cytoplasm</keyword>
<evidence type="ECO:0000256" key="15">
    <source>
        <dbReference type="PIRSR" id="PIRSR001365-2"/>
    </source>
</evidence>
<keyword evidence="17" id="KW-1185">Reference proteome</keyword>
<evidence type="ECO:0000256" key="9">
    <source>
        <dbReference type="ARBA" id="ARBA00023239"/>
    </source>
</evidence>
<evidence type="ECO:0000256" key="3">
    <source>
        <dbReference type="ARBA" id="ARBA00007592"/>
    </source>
</evidence>
<dbReference type="Gene3D" id="3.20.20.70">
    <property type="entry name" value="Aldolase class I"/>
    <property type="match status" value="1"/>
</dbReference>
<dbReference type="AlphaFoldDB" id="A0AAX4HJR0"/>
<feature type="binding site" evidence="15">
    <location>
        <position position="203"/>
    </location>
    <ligand>
        <name>pyruvate</name>
        <dbReference type="ChEBI" id="CHEBI:15361"/>
    </ligand>
</feature>
<dbReference type="InterPro" id="IPR020625">
    <property type="entry name" value="Schiff_base-form_aldolases_AS"/>
</dbReference>
<comment type="pathway">
    <text evidence="2">Amino-acid biosynthesis; L-lysine biosynthesis via DAP pathway; (S)-tetrahydrodipicolinate from L-aspartate: step 3/4.</text>
</comment>
<keyword evidence="10" id="KW-0704">Schiff base</keyword>
<dbReference type="RefSeq" id="WP_321390098.1">
    <property type="nucleotide sequence ID" value="NZ_CP139487.1"/>
</dbReference>
<dbReference type="InterPro" id="IPR002220">
    <property type="entry name" value="DapA-like"/>
</dbReference>
<dbReference type="EC" id="4.3.3.7" evidence="4 12"/>
<feature type="active site" description="Schiff-base intermediate with substrate" evidence="14">
    <location>
        <position position="162"/>
    </location>
</feature>
<reference evidence="16 17" key="1">
    <citation type="submission" date="2023-11" db="EMBL/GenBank/DDBJ databases">
        <title>Peredibacter starrii A3.12.</title>
        <authorList>
            <person name="Mitchell R.J."/>
        </authorList>
    </citation>
    <scope>NUCLEOTIDE SEQUENCE [LARGE SCALE GENOMIC DNA]</scope>
    <source>
        <strain evidence="16 17">A3.12</strain>
    </source>
</reference>
<dbReference type="PIRSF" id="PIRSF001365">
    <property type="entry name" value="DHDPS"/>
    <property type="match status" value="1"/>
</dbReference>
<dbReference type="Proteomes" id="UP001324634">
    <property type="component" value="Chromosome"/>
</dbReference>
<feature type="active site" description="Proton donor/acceptor" evidence="14">
    <location>
        <position position="134"/>
    </location>
</feature>
<evidence type="ECO:0000256" key="10">
    <source>
        <dbReference type="ARBA" id="ARBA00023270"/>
    </source>
</evidence>
<keyword evidence="6" id="KW-0028">Amino-acid biosynthesis</keyword>
<sequence>MNLNNYALWTAVVTPLLENSTVDFESLTRVVNEQDSSDNGLLILGSTAEALNLNLAQRMSIIEHVVKMKPASPIMVGVGGNLLEEQKEWITYLERLNVHAYLLVTPHYAKPGPIGQYNWFKALMDHSTRPCMLYNVPGRTAVAMSTEAVSRLSNHRNFWAIKEASGSVEKFKEYLKAAGGKAVYCGDDALMPDFANAGSAGLVSVASNAWPKETHLYVEQCLKKTFDAKELWTKASNSLFVCSNPVPVKRLLAERGVIRTPVMMAPLSHEDMTSATPVLEAHAAVTRWYKEVK</sequence>
<dbReference type="GO" id="GO:0009089">
    <property type="term" value="P:lysine biosynthetic process via diaminopimelate"/>
    <property type="evidence" value="ECO:0007669"/>
    <property type="project" value="UniProtKB-UniRule"/>
</dbReference>
<evidence type="ECO:0000256" key="13">
    <source>
        <dbReference type="PIRNR" id="PIRNR001365"/>
    </source>
</evidence>
<evidence type="ECO:0000256" key="7">
    <source>
        <dbReference type="ARBA" id="ARBA00022915"/>
    </source>
</evidence>
<accession>A0AAX4HJR0</accession>
<comment type="similarity">
    <text evidence="3 13">Belongs to the DapA family.</text>
</comment>
<dbReference type="PANTHER" id="PTHR12128">
    <property type="entry name" value="DIHYDRODIPICOLINATE SYNTHASE"/>
    <property type="match status" value="1"/>
</dbReference>
<name>A0AAX4HJR0_9BACT</name>
<dbReference type="GO" id="GO:0008840">
    <property type="term" value="F:4-hydroxy-tetrahydrodipicolinate synthase activity"/>
    <property type="evidence" value="ECO:0007669"/>
    <property type="project" value="UniProtKB-UniRule"/>
</dbReference>
<keyword evidence="8" id="KW-0457">Lysine biosynthesis</keyword>
<gene>
    <name evidence="16" type="primary">dapA</name>
    <name evidence="16" type="ORF">SOO65_12055</name>
</gene>
<proteinExistence type="inferred from homology"/>
<dbReference type="Pfam" id="PF00701">
    <property type="entry name" value="DHDPS"/>
    <property type="match status" value="1"/>
</dbReference>
<dbReference type="NCBIfam" id="TIGR00674">
    <property type="entry name" value="dapA"/>
    <property type="match status" value="1"/>
</dbReference>
<evidence type="ECO:0000256" key="5">
    <source>
        <dbReference type="ARBA" id="ARBA00022490"/>
    </source>
</evidence>
<evidence type="ECO:0000313" key="17">
    <source>
        <dbReference type="Proteomes" id="UP001324634"/>
    </source>
</evidence>
<evidence type="ECO:0000256" key="1">
    <source>
        <dbReference type="ARBA" id="ARBA00003294"/>
    </source>
</evidence>
<evidence type="ECO:0000313" key="16">
    <source>
        <dbReference type="EMBL" id="WPU63421.1"/>
    </source>
</evidence>
<evidence type="ECO:0000256" key="12">
    <source>
        <dbReference type="NCBIfam" id="TIGR00674"/>
    </source>
</evidence>
<dbReference type="GO" id="GO:0019877">
    <property type="term" value="P:diaminopimelate biosynthetic process"/>
    <property type="evidence" value="ECO:0007669"/>
    <property type="project" value="UniProtKB-KW"/>
</dbReference>
<dbReference type="InterPro" id="IPR013785">
    <property type="entry name" value="Aldolase_TIM"/>
</dbReference>
<dbReference type="GO" id="GO:0005829">
    <property type="term" value="C:cytosol"/>
    <property type="evidence" value="ECO:0007669"/>
    <property type="project" value="TreeGrafter"/>
</dbReference>
<evidence type="ECO:0000256" key="4">
    <source>
        <dbReference type="ARBA" id="ARBA00012086"/>
    </source>
</evidence>
<dbReference type="SUPFAM" id="SSF51569">
    <property type="entry name" value="Aldolase"/>
    <property type="match status" value="1"/>
</dbReference>
<keyword evidence="9 13" id="KW-0456">Lyase</keyword>
<keyword evidence="7" id="KW-0220">Diaminopimelate biosynthesis</keyword>
<organism evidence="16 17">
    <name type="scientific">Peredibacter starrii</name>
    <dbReference type="NCBI Taxonomy" id="28202"/>
    <lineage>
        <taxon>Bacteria</taxon>
        <taxon>Pseudomonadati</taxon>
        <taxon>Bdellovibrionota</taxon>
        <taxon>Bacteriovoracia</taxon>
        <taxon>Bacteriovoracales</taxon>
        <taxon>Bacteriovoracaceae</taxon>
        <taxon>Peredibacter</taxon>
    </lineage>
</organism>
<dbReference type="InterPro" id="IPR005263">
    <property type="entry name" value="DapA"/>
</dbReference>
<evidence type="ECO:0000256" key="14">
    <source>
        <dbReference type="PIRSR" id="PIRSR001365-1"/>
    </source>
</evidence>
<evidence type="ECO:0000256" key="8">
    <source>
        <dbReference type="ARBA" id="ARBA00023154"/>
    </source>
</evidence>
<evidence type="ECO:0000256" key="6">
    <source>
        <dbReference type="ARBA" id="ARBA00022605"/>
    </source>
</evidence>
<evidence type="ECO:0000256" key="11">
    <source>
        <dbReference type="ARBA" id="ARBA00047836"/>
    </source>
</evidence>
<dbReference type="PRINTS" id="PR00146">
    <property type="entry name" value="DHPICSNTHASE"/>
</dbReference>